<evidence type="ECO:0000259" key="2">
    <source>
        <dbReference type="Pfam" id="PF07687"/>
    </source>
</evidence>
<sequence>MINKLIKDKVQTLMPELKEISNWMYDHPELGDEEYQIYDKLVHRLIAEGFDVEEQYLDIPTCFRATYDSGKPGRTVAYMSEYDALPAIGHGCGHNLICVAGLGSAFATKELIDKVGGKVVLLGTPAEENNGAKVDMAEKGTFDDIDVAIMTHPGDQNYATVGSLAMLAIEFTFIGKTAHAAACPEKGINALDAVINTFNNLNAFREHMPSDARVHGIITEGGVAANVVPERAVARFYVRANEKETVEYLKTRLINCAKGASLGAGTEMSICYYEKPYDNFRSNMQLSNIYFNNAKCFGIDDIKLERERAGSLDAGNVSHVVPTIHSIFKISEAEVVSHTREFASATQTEFAFENLERTICTMVKTGYDILESEVNLEQIKDCK</sequence>
<dbReference type="SUPFAM" id="SSF55031">
    <property type="entry name" value="Bacterial exopeptidase dimerisation domain"/>
    <property type="match status" value="1"/>
</dbReference>
<dbReference type="EMBL" id="JARYZI010000011">
    <property type="protein sequence ID" value="MDH8679331.1"/>
    <property type="molecule type" value="Genomic_DNA"/>
</dbReference>
<name>A0ABT6NG03_9FIRM</name>
<dbReference type="Gene3D" id="3.40.630.10">
    <property type="entry name" value="Zn peptidases"/>
    <property type="match status" value="1"/>
</dbReference>
<proteinExistence type="inferred from homology"/>
<reference evidence="3 4" key="1">
    <citation type="submission" date="2023-04" db="EMBL/GenBank/DDBJ databases">
        <title>Fusibacter bizertensis strain WBS, isolated from littoral bottom sediments of the Arctic seas - biochemical and genomic analysis.</title>
        <authorList>
            <person name="Brioukhanov A.L."/>
        </authorList>
    </citation>
    <scope>NUCLEOTIDE SEQUENCE [LARGE SCALE GENOMIC DNA]</scope>
    <source>
        <strain evidence="3 4">WBS</strain>
    </source>
</reference>
<dbReference type="RefSeq" id="WP_281095228.1">
    <property type="nucleotide sequence ID" value="NZ_JARYZI010000011.1"/>
</dbReference>
<dbReference type="PIRSF" id="PIRSF037226">
    <property type="entry name" value="Amidohydrolase_ACY1L2_prd"/>
    <property type="match status" value="1"/>
</dbReference>
<dbReference type="InterPro" id="IPR052030">
    <property type="entry name" value="Peptidase_M20/M20A_hydrolases"/>
</dbReference>
<keyword evidence="4" id="KW-1185">Reference proteome</keyword>
<dbReference type="PANTHER" id="PTHR30575:SF0">
    <property type="entry name" value="XAA-ARG DIPEPTIDASE"/>
    <property type="match status" value="1"/>
</dbReference>
<dbReference type="CDD" id="cd03887">
    <property type="entry name" value="M20_Acy1L2"/>
    <property type="match status" value="1"/>
</dbReference>
<dbReference type="SUPFAM" id="SSF53187">
    <property type="entry name" value="Zn-dependent exopeptidases"/>
    <property type="match status" value="1"/>
</dbReference>
<dbReference type="InterPro" id="IPR017439">
    <property type="entry name" value="Amidohydrolase"/>
</dbReference>
<protein>
    <recommendedName>
        <fullName evidence="1">Peptidase M20 domain-containing protein 2</fullName>
    </recommendedName>
</protein>
<dbReference type="Proteomes" id="UP001158045">
    <property type="component" value="Unassembled WGS sequence"/>
</dbReference>
<dbReference type="InterPro" id="IPR011650">
    <property type="entry name" value="Peptidase_M20_dimer"/>
</dbReference>
<gene>
    <name evidence="3" type="ORF">QE109_14330</name>
</gene>
<dbReference type="InterPro" id="IPR017144">
    <property type="entry name" value="Xaa-Arg_dipeptidase"/>
</dbReference>
<organism evidence="3 4">
    <name type="scientific">Fusibacter bizertensis</name>
    <dbReference type="NCBI Taxonomy" id="1488331"/>
    <lineage>
        <taxon>Bacteria</taxon>
        <taxon>Bacillati</taxon>
        <taxon>Bacillota</taxon>
        <taxon>Clostridia</taxon>
        <taxon>Eubacteriales</taxon>
        <taxon>Eubacteriales Family XII. Incertae Sedis</taxon>
        <taxon>Fusibacter</taxon>
    </lineage>
</organism>
<comment type="caution">
    <text evidence="3">The sequence shown here is derived from an EMBL/GenBank/DDBJ whole genome shotgun (WGS) entry which is preliminary data.</text>
</comment>
<dbReference type="InterPro" id="IPR036264">
    <property type="entry name" value="Bact_exopeptidase_dim_dom"/>
</dbReference>
<feature type="domain" description="Peptidase M20 dimerisation" evidence="2">
    <location>
        <begin position="167"/>
        <end position="257"/>
    </location>
</feature>
<comment type="similarity">
    <text evidence="1">Belongs to the peptidase M20A family.</text>
</comment>
<dbReference type="Pfam" id="PF07687">
    <property type="entry name" value="M20_dimer"/>
    <property type="match status" value="1"/>
</dbReference>
<evidence type="ECO:0000313" key="3">
    <source>
        <dbReference type="EMBL" id="MDH8679331.1"/>
    </source>
</evidence>
<dbReference type="InterPro" id="IPR002933">
    <property type="entry name" value="Peptidase_M20"/>
</dbReference>
<dbReference type="Pfam" id="PF01546">
    <property type="entry name" value="Peptidase_M20"/>
    <property type="match status" value="1"/>
</dbReference>
<dbReference type="NCBIfam" id="TIGR01891">
    <property type="entry name" value="amidohydrolases"/>
    <property type="match status" value="1"/>
</dbReference>
<evidence type="ECO:0000256" key="1">
    <source>
        <dbReference type="PIRNR" id="PIRNR037226"/>
    </source>
</evidence>
<dbReference type="PANTHER" id="PTHR30575">
    <property type="entry name" value="PEPTIDASE M20"/>
    <property type="match status" value="1"/>
</dbReference>
<evidence type="ECO:0000313" key="4">
    <source>
        <dbReference type="Proteomes" id="UP001158045"/>
    </source>
</evidence>
<accession>A0ABT6NG03</accession>
<dbReference type="Gene3D" id="3.30.70.360">
    <property type="match status" value="1"/>
</dbReference>